<sequence>MGIMDVSSHPDQPLARQLRRCDFSLGSMPPQSISPGLVSPSEFSSAFRPRSLTRSRVSNHSHWIPRNRARIARKTVPGRIAIGANVTGLVPWADAGVALLSEMSCCAVRFGWAVNALRLPQSAVQCRSVSCHVVCGPCAHRPDCMSRCLREDMESGLQTDSFNPGPSILTAGVANANNPRAESSRALRALEANPYSPPHLVDQGSYH</sequence>
<dbReference type="Proteomes" id="UP000248817">
    <property type="component" value="Unassembled WGS sequence"/>
</dbReference>
<proteinExistence type="predicted"/>
<evidence type="ECO:0000313" key="2">
    <source>
        <dbReference type="Proteomes" id="UP000248817"/>
    </source>
</evidence>
<accession>A0A2V5IBE4</accession>
<gene>
    <name evidence="1" type="ORF">BP00DRAFT_153475</name>
</gene>
<protein>
    <submittedName>
        <fullName evidence="1">Uncharacterized protein</fullName>
    </submittedName>
</protein>
<organism evidence="1 2">
    <name type="scientific">Aspergillus indologenus CBS 114.80</name>
    <dbReference type="NCBI Taxonomy" id="1450541"/>
    <lineage>
        <taxon>Eukaryota</taxon>
        <taxon>Fungi</taxon>
        <taxon>Dikarya</taxon>
        <taxon>Ascomycota</taxon>
        <taxon>Pezizomycotina</taxon>
        <taxon>Eurotiomycetes</taxon>
        <taxon>Eurotiomycetidae</taxon>
        <taxon>Eurotiales</taxon>
        <taxon>Aspergillaceae</taxon>
        <taxon>Aspergillus</taxon>
        <taxon>Aspergillus subgen. Circumdati</taxon>
    </lineage>
</organism>
<evidence type="ECO:0000313" key="1">
    <source>
        <dbReference type="EMBL" id="PYI32482.1"/>
    </source>
</evidence>
<reference evidence="1 2" key="1">
    <citation type="submission" date="2018-02" db="EMBL/GenBank/DDBJ databases">
        <title>The genomes of Aspergillus section Nigri reveals drivers in fungal speciation.</title>
        <authorList>
            <consortium name="DOE Joint Genome Institute"/>
            <person name="Vesth T.C."/>
            <person name="Nybo J."/>
            <person name="Theobald S."/>
            <person name="Brandl J."/>
            <person name="Frisvad J.C."/>
            <person name="Nielsen K.F."/>
            <person name="Lyhne E.K."/>
            <person name="Kogle M.E."/>
            <person name="Kuo A."/>
            <person name="Riley R."/>
            <person name="Clum A."/>
            <person name="Nolan M."/>
            <person name="Lipzen A."/>
            <person name="Salamov A."/>
            <person name="Henrissat B."/>
            <person name="Wiebenga A."/>
            <person name="De vries R.P."/>
            <person name="Grigoriev I.V."/>
            <person name="Mortensen U.H."/>
            <person name="Andersen M.R."/>
            <person name="Baker S.E."/>
        </authorList>
    </citation>
    <scope>NUCLEOTIDE SEQUENCE [LARGE SCALE GENOMIC DNA]</scope>
    <source>
        <strain evidence="1 2">CBS 114.80</strain>
    </source>
</reference>
<keyword evidence="2" id="KW-1185">Reference proteome</keyword>
<dbReference type="AlphaFoldDB" id="A0A2V5IBE4"/>
<name>A0A2V5IBE4_9EURO</name>
<dbReference type="EMBL" id="KZ825492">
    <property type="protein sequence ID" value="PYI32482.1"/>
    <property type="molecule type" value="Genomic_DNA"/>
</dbReference>